<proteinExistence type="predicted"/>
<comment type="caution">
    <text evidence="1">The sequence shown here is derived from an EMBL/GenBank/DDBJ whole genome shotgun (WGS) entry which is preliminary data.</text>
</comment>
<gene>
    <name evidence="1" type="ORF">DB30_03732</name>
</gene>
<organism evidence="1 2">
    <name type="scientific">Enhygromyxa salina</name>
    <dbReference type="NCBI Taxonomy" id="215803"/>
    <lineage>
        <taxon>Bacteria</taxon>
        <taxon>Pseudomonadati</taxon>
        <taxon>Myxococcota</taxon>
        <taxon>Polyangia</taxon>
        <taxon>Nannocystales</taxon>
        <taxon>Nannocystaceae</taxon>
        <taxon>Enhygromyxa</taxon>
    </lineage>
</organism>
<reference evidence="1 2" key="1">
    <citation type="submission" date="2014-12" db="EMBL/GenBank/DDBJ databases">
        <title>Genome assembly of Enhygromyxa salina DSM 15201.</title>
        <authorList>
            <person name="Sharma G."/>
            <person name="Subramanian S."/>
        </authorList>
    </citation>
    <scope>NUCLEOTIDE SEQUENCE [LARGE SCALE GENOMIC DNA]</scope>
    <source>
        <strain evidence="1 2">DSM 15201</strain>
    </source>
</reference>
<dbReference type="RefSeq" id="WP_240480223.1">
    <property type="nucleotide sequence ID" value="NZ_JMCC02000029.1"/>
</dbReference>
<evidence type="ECO:0000313" key="1">
    <source>
        <dbReference type="EMBL" id="KIG17135.1"/>
    </source>
</evidence>
<dbReference type="AlphaFoldDB" id="A0A0C2D648"/>
<protein>
    <submittedName>
        <fullName evidence="1">Uncharacterized protein</fullName>
    </submittedName>
</protein>
<dbReference type="EMBL" id="JMCC02000029">
    <property type="protein sequence ID" value="KIG17135.1"/>
    <property type="molecule type" value="Genomic_DNA"/>
</dbReference>
<dbReference type="Proteomes" id="UP000031599">
    <property type="component" value="Unassembled WGS sequence"/>
</dbReference>
<sequence length="186" mass="21113">MLHDGSNYRMYFFKGSTNNKLYQFAWNGKSYAYGHNSIPELTLTNIPADADAGSFSMVHSGKLYHLYLRRLGDPTTLYQFLYVPGTSNYKYAQPPAIPTLTCTGFPSDTDWARWMMLHDNNAYRLYAFKLGSNTQFYQSSFNGSTYAYGHNSMPVLNLEGTPANCNLSSAAMLHDNAAYRFYMQTV</sequence>
<accession>A0A0C2D648</accession>
<name>A0A0C2D648_9BACT</name>
<evidence type="ECO:0000313" key="2">
    <source>
        <dbReference type="Proteomes" id="UP000031599"/>
    </source>
</evidence>